<dbReference type="Pfam" id="PF15317">
    <property type="entry name" value="Lbh"/>
    <property type="match status" value="1"/>
</dbReference>
<evidence type="ECO:0000256" key="1">
    <source>
        <dbReference type="SAM" id="MobiDB-lite"/>
    </source>
</evidence>
<dbReference type="InterPro" id="IPR038990">
    <property type="entry name" value="LBH_dom"/>
</dbReference>
<dbReference type="Proteomes" id="UP000261540">
    <property type="component" value="Unplaced"/>
</dbReference>
<evidence type="ECO:0000313" key="3">
    <source>
        <dbReference type="Ensembl" id="ENSPKIP00000037641.1"/>
    </source>
</evidence>
<dbReference type="AlphaFoldDB" id="A0A3B3T5Q1"/>
<reference evidence="3" key="1">
    <citation type="submission" date="2025-08" db="UniProtKB">
        <authorList>
            <consortium name="Ensembl"/>
        </authorList>
    </citation>
    <scope>IDENTIFICATION</scope>
</reference>
<sequence length="109" mass="12056">MTEVMRSCDSAMEDFSAAPGDQSISFQPPVDSPSRVQVFPDSHERYPKLSKRLPSIVVEPTQGGDVESGELRWPPDDLSSTHFNPAPPLRPPATGILFLFHHWGTTLIL</sequence>
<organism evidence="3 4">
    <name type="scientific">Paramormyrops kingsleyae</name>
    <dbReference type="NCBI Taxonomy" id="1676925"/>
    <lineage>
        <taxon>Eukaryota</taxon>
        <taxon>Metazoa</taxon>
        <taxon>Chordata</taxon>
        <taxon>Craniata</taxon>
        <taxon>Vertebrata</taxon>
        <taxon>Euteleostomi</taxon>
        <taxon>Actinopterygii</taxon>
        <taxon>Neopterygii</taxon>
        <taxon>Teleostei</taxon>
        <taxon>Osteoglossocephala</taxon>
        <taxon>Osteoglossomorpha</taxon>
        <taxon>Osteoglossiformes</taxon>
        <taxon>Mormyridae</taxon>
        <taxon>Paramormyrops</taxon>
    </lineage>
</organism>
<proteinExistence type="predicted"/>
<protein>
    <submittedName>
        <fullName evidence="3">Si:dkeyp-72h1.1</fullName>
    </submittedName>
</protein>
<evidence type="ECO:0000313" key="4">
    <source>
        <dbReference type="Proteomes" id="UP000261540"/>
    </source>
</evidence>
<name>A0A3B3T5Q1_9TELE</name>
<reference evidence="3" key="2">
    <citation type="submission" date="2025-09" db="UniProtKB">
        <authorList>
            <consortium name="Ensembl"/>
        </authorList>
    </citation>
    <scope>IDENTIFICATION</scope>
</reference>
<feature type="region of interest" description="Disordered" evidence="1">
    <location>
        <begin position="1"/>
        <end position="35"/>
    </location>
</feature>
<accession>A0A3B3T5Q1</accession>
<dbReference type="Ensembl" id="ENSPKIT00000018613.1">
    <property type="protein sequence ID" value="ENSPKIP00000037641.1"/>
    <property type="gene ID" value="ENSPKIG00000015732.1"/>
</dbReference>
<evidence type="ECO:0000259" key="2">
    <source>
        <dbReference type="Pfam" id="PF15317"/>
    </source>
</evidence>
<dbReference type="GeneTree" id="ENSGT00940000164834"/>
<keyword evidence="4" id="KW-1185">Reference proteome</keyword>
<feature type="domain" description="LBH" evidence="2">
    <location>
        <begin position="1"/>
        <end position="80"/>
    </location>
</feature>